<feature type="transmembrane region" description="Helical" evidence="6">
    <location>
        <begin position="271"/>
        <end position="292"/>
    </location>
</feature>
<feature type="domain" description="ABC transmembrane type-1" evidence="7">
    <location>
        <begin position="70"/>
        <end position="334"/>
    </location>
</feature>
<organism evidence="8 9">
    <name type="scientific">Geodia barretti</name>
    <name type="common">Barrett's horny sponge</name>
    <dbReference type="NCBI Taxonomy" id="519541"/>
    <lineage>
        <taxon>Eukaryota</taxon>
        <taxon>Metazoa</taxon>
        <taxon>Porifera</taxon>
        <taxon>Demospongiae</taxon>
        <taxon>Heteroscleromorpha</taxon>
        <taxon>Tetractinellida</taxon>
        <taxon>Astrophorina</taxon>
        <taxon>Geodiidae</taxon>
        <taxon>Geodia</taxon>
    </lineage>
</organism>
<feature type="compositionally biased region" description="Basic and acidic residues" evidence="5">
    <location>
        <begin position="32"/>
        <end position="46"/>
    </location>
</feature>
<dbReference type="InterPro" id="IPR036640">
    <property type="entry name" value="ABC1_TM_sf"/>
</dbReference>
<comment type="caution">
    <text evidence="8">The sequence shown here is derived from an EMBL/GenBank/DDBJ whole genome shotgun (WGS) entry which is preliminary data.</text>
</comment>
<reference evidence="8" key="1">
    <citation type="submission" date="2023-03" db="EMBL/GenBank/DDBJ databases">
        <authorList>
            <person name="Steffen K."/>
            <person name="Cardenas P."/>
        </authorList>
    </citation>
    <scope>NUCLEOTIDE SEQUENCE</scope>
</reference>
<dbReference type="GO" id="GO:0005886">
    <property type="term" value="C:plasma membrane"/>
    <property type="evidence" value="ECO:0007669"/>
    <property type="project" value="TreeGrafter"/>
</dbReference>
<dbReference type="CDD" id="cd18577">
    <property type="entry name" value="ABC_6TM_Pgp_ABCB1_D1_like"/>
    <property type="match status" value="1"/>
</dbReference>
<dbReference type="AlphaFoldDB" id="A0AA35SPI1"/>
<feature type="compositionally biased region" description="Basic and acidic residues" evidence="5">
    <location>
        <begin position="1"/>
        <end position="17"/>
    </location>
</feature>
<evidence type="ECO:0000313" key="8">
    <source>
        <dbReference type="EMBL" id="CAI8032917.1"/>
    </source>
</evidence>
<feature type="transmembrane region" description="Helical" evidence="6">
    <location>
        <begin position="246"/>
        <end position="265"/>
    </location>
</feature>
<evidence type="ECO:0000256" key="5">
    <source>
        <dbReference type="SAM" id="MobiDB-lite"/>
    </source>
</evidence>
<sequence length="338" mass="37607">MDGEDTKVPLEAVEQHDGVLPVPQQAPAKQPEASETKENGEEEKKLPKPGLRDLVRLFRYATPLDRLLMAIGTITGILHGISLPVLMLLFGELINFYIYQEQTSSVANCLDISASSCNDIFFSNTSFILPCGFNSTLFNGATLDLSVEAIFGRNAQCLTDEDFTSEVSLYCIYLTFVGIGVFLLAYIEISFFQMACERQVKKIRLYFYQSVLRQNIGWFDSNPSGELASRLNDDIEKIHDGIGDKAALFIQWISTFFGGFIIGFVRDWRLTLLLAGFAPFLVVCGSIFSVIITRFSSAEQKEYAGAGAVAEEVMSSIRTVVAFGGEYKEAARYELTDW</sequence>
<evidence type="ECO:0000256" key="4">
    <source>
        <dbReference type="ARBA" id="ARBA00023136"/>
    </source>
</evidence>
<accession>A0AA35SPI1</accession>
<dbReference type="InterPro" id="IPR011527">
    <property type="entry name" value="ABC1_TM_dom"/>
</dbReference>
<evidence type="ECO:0000259" key="7">
    <source>
        <dbReference type="PROSITE" id="PS50929"/>
    </source>
</evidence>
<evidence type="ECO:0000256" key="3">
    <source>
        <dbReference type="ARBA" id="ARBA00022989"/>
    </source>
</evidence>
<evidence type="ECO:0000256" key="1">
    <source>
        <dbReference type="ARBA" id="ARBA00004141"/>
    </source>
</evidence>
<keyword evidence="4 6" id="KW-0472">Membrane</keyword>
<dbReference type="PANTHER" id="PTHR24222">
    <property type="entry name" value="ABC TRANSPORTER B FAMILY"/>
    <property type="match status" value="1"/>
</dbReference>
<dbReference type="Pfam" id="PF00664">
    <property type="entry name" value="ABC_membrane"/>
    <property type="match status" value="1"/>
</dbReference>
<proteinExistence type="predicted"/>
<gene>
    <name evidence="8" type="ORF">GBAR_LOCUS18573</name>
</gene>
<evidence type="ECO:0000256" key="2">
    <source>
        <dbReference type="ARBA" id="ARBA00022692"/>
    </source>
</evidence>
<dbReference type="InterPro" id="IPR039421">
    <property type="entry name" value="Type_1_exporter"/>
</dbReference>
<evidence type="ECO:0000313" key="9">
    <source>
        <dbReference type="Proteomes" id="UP001174909"/>
    </source>
</evidence>
<dbReference type="PROSITE" id="PS50929">
    <property type="entry name" value="ABC_TM1F"/>
    <property type="match status" value="1"/>
</dbReference>
<feature type="transmembrane region" description="Helical" evidence="6">
    <location>
        <begin position="167"/>
        <end position="192"/>
    </location>
</feature>
<dbReference type="Gene3D" id="1.20.1560.10">
    <property type="entry name" value="ABC transporter type 1, transmembrane domain"/>
    <property type="match status" value="1"/>
</dbReference>
<dbReference type="GO" id="GO:0005524">
    <property type="term" value="F:ATP binding"/>
    <property type="evidence" value="ECO:0007669"/>
    <property type="project" value="InterPro"/>
</dbReference>
<dbReference type="SUPFAM" id="SSF90123">
    <property type="entry name" value="ABC transporter transmembrane region"/>
    <property type="match status" value="1"/>
</dbReference>
<feature type="transmembrane region" description="Helical" evidence="6">
    <location>
        <begin position="67"/>
        <end position="90"/>
    </location>
</feature>
<keyword evidence="9" id="KW-1185">Reference proteome</keyword>
<protein>
    <submittedName>
        <fullName evidence="8">ATP-dependent translocase ABCB1</fullName>
    </submittedName>
</protein>
<keyword evidence="2 6" id="KW-0812">Transmembrane</keyword>
<dbReference type="PANTHER" id="PTHR24222:SF76">
    <property type="entry name" value="MYCOBACTIN IMPORT ATP-BINDING_PERMEASE PROTEIN IRTB"/>
    <property type="match status" value="1"/>
</dbReference>
<dbReference type="GO" id="GO:0140359">
    <property type="term" value="F:ABC-type transporter activity"/>
    <property type="evidence" value="ECO:0007669"/>
    <property type="project" value="InterPro"/>
</dbReference>
<keyword evidence="3 6" id="KW-1133">Transmembrane helix</keyword>
<name>A0AA35SPI1_GEOBA</name>
<comment type="subcellular location">
    <subcellularLocation>
        <location evidence="1">Membrane</location>
        <topology evidence="1">Multi-pass membrane protein</topology>
    </subcellularLocation>
</comment>
<dbReference type="Proteomes" id="UP001174909">
    <property type="component" value="Unassembled WGS sequence"/>
</dbReference>
<dbReference type="EMBL" id="CASHTH010002633">
    <property type="protein sequence ID" value="CAI8032917.1"/>
    <property type="molecule type" value="Genomic_DNA"/>
</dbReference>
<feature type="region of interest" description="Disordered" evidence="5">
    <location>
        <begin position="1"/>
        <end position="46"/>
    </location>
</feature>
<evidence type="ECO:0000256" key="6">
    <source>
        <dbReference type="SAM" id="Phobius"/>
    </source>
</evidence>